<dbReference type="InterPro" id="IPR021905">
    <property type="entry name" value="DUF3517"/>
</dbReference>
<dbReference type="InterPro" id="IPR018200">
    <property type="entry name" value="USP_CS"/>
</dbReference>
<dbReference type="GO" id="GO:0016579">
    <property type="term" value="P:protein deubiquitination"/>
    <property type="evidence" value="ECO:0007669"/>
    <property type="project" value="InterPro"/>
</dbReference>
<evidence type="ECO:0000313" key="4">
    <source>
        <dbReference type="Proteomes" id="UP000664169"/>
    </source>
</evidence>
<feature type="region of interest" description="Disordered" evidence="1">
    <location>
        <begin position="1"/>
        <end position="48"/>
    </location>
</feature>
<evidence type="ECO:0000256" key="1">
    <source>
        <dbReference type="SAM" id="MobiDB-lite"/>
    </source>
</evidence>
<dbReference type="FunFam" id="3.90.70.10:FF:000022">
    <property type="entry name" value="Ubiquitin carboxyl-terminal hydrolase 24"/>
    <property type="match status" value="1"/>
</dbReference>
<dbReference type="Proteomes" id="UP000664169">
    <property type="component" value="Unassembled WGS sequence"/>
</dbReference>
<evidence type="ECO:0000313" key="3">
    <source>
        <dbReference type="EMBL" id="CAF9908776.1"/>
    </source>
</evidence>
<accession>A0A8H3ELA7</accession>
<dbReference type="GO" id="GO:0005634">
    <property type="term" value="C:nucleus"/>
    <property type="evidence" value="ECO:0007669"/>
    <property type="project" value="TreeGrafter"/>
</dbReference>
<dbReference type="Pfam" id="PF12030">
    <property type="entry name" value="DUF3517"/>
    <property type="match status" value="1"/>
</dbReference>
<dbReference type="GO" id="GO:0004843">
    <property type="term" value="F:cysteine-type deubiquitinase activity"/>
    <property type="evidence" value="ECO:0007669"/>
    <property type="project" value="InterPro"/>
</dbReference>
<dbReference type="Gene3D" id="3.90.70.10">
    <property type="entry name" value="Cysteine proteinases"/>
    <property type="match status" value="1"/>
</dbReference>
<dbReference type="InterPro" id="IPR001394">
    <property type="entry name" value="Peptidase_C19_UCH"/>
</dbReference>
<dbReference type="Pfam" id="PF00443">
    <property type="entry name" value="UCH"/>
    <property type="match status" value="1"/>
</dbReference>
<dbReference type="InterPro" id="IPR028889">
    <property type="entry name" value="USP"/>
</dbReference>
<comment type="caution">
    <text evidence="3">The sequence shown here is derived from an EMBL/GenBank/DDBJ whole genome shotgun (WGS) entry which is preliminary data.</text>
</comment>
<dbReference type="PROSITE" id="PS50235">
    <property type="entry name" value="USP_3"/>
    <property type="match status" value="1"/>
</dbReference>
<dbReference type="GO" id="GO:0005829">
    <property type="term" value="C:cytosol"/>
    <property type="evidence" value="ECO:0007669"/>
    <property type="project" value="TreeGrafter"/>
</dbReference>
<dbReference type="PROSITE" id="PS00973">
    <property type="entry name" value="USP_2"/>
    <property type="match status" value="1"/>
</dbReference>
<gene>
    <name evidence="3" type="ORF">GOMPHAMPRED_006310</name>
</gene>
<reference evidence="3" key="1">
    <citation type="submission" date="2021-03" db="EMBL/GenBank/DDBJ databases">
        <authorList>
            <person name="Tagirdzhanova G."/>
        </authorList>
    </citation>
    <scope>NUCLEOTIDE SEQUENCE</scope>
</reference>
<dbReference type="OrthoDB" id="420187at2759"/>
<feature type="region of interest" description="Disordered" evidence="1">
    <location>
        <begin position="2499"/>
        <end position="2519"/>
    </location>
</feature>
<feature type="domain" description="USP" evidence="2">
    <location>
        <begin position="1605"/>
        <end position="1926"/>
    </location>
</feature>
<sequence>MEDSSFQISPKPFRASSEGLSAPPRSSIEDGDASITRKRPRLDSEHRTYRSLSAEASSMLPTLKTTKPLEIQSTKEQVSGIMMEDQLQNCPNPRNKVTLNIKDTLPLNLNDETANHGDAYEQNQEMDVSEVAHENIQAPSSTPSSLGSPEIEVAEPEDAIGSIDPTIWKRAGERSLEQRRSALVDGFLIAQETEDYRHALGRIGMFLQWEESDLGPVFIQLSNFFDSWVSLADEYPKKIWELWSPDADFWHSIPTLIDGHIRKRASPATVLRAPASEIFSNEIDLTGDDTESSIAINNHARHDRDPVLRFFKTFVAVLCRLLVMDEQTLLETIDDSAEPELAAKSFIQIFNLYCSSFAPTTHSDHLWRIYSGGRWSAQNLIDGMVLEFLTSEGGENLVRCTTLLLNRSPTDLEYAAFSLSAAANVLLWASQIDKSNTEVIQRICKFVSTLYSTCQQKFEELIKKQVPGFTIEVAHKYMIGLADCIKNYCVLDYQQAIQLLPPDYDQELEGYLAHYVSDHNMAAELVSLKLRLDTALICLKNGRMESRIAGVEAYSELLLKIYKAYFSSRVEWENVHPMIACCRGFIKDRDLIGYLVSVDSHPQVVSRSKNIIGFQVATLCYAQKDTDTIWRAMRESKDPRRSEAIMEVLLAQVDYAGLAFLESFVEKLRGLPVEAYDGKMRHFVRDLLRSAAKNQATGKITESVCLQVLIPLLQNCLGYPDIPLKQKRELWQFAHIELEGNILDLSEMAKSEICEIAVKSIEGAQSSSTAGVALLSILLDCRYYGYDHNSQPFCLTESFAQLLIEDLSRCKQILAATGLEEDNIQEISKPRLALIEKALSSIPSWPFQKWMARLWQNLVGDCAVSAKARNDAFHVLAVVAKQALVVGRNDFLDVCICDFFQQLDSQFMTMTILHFAKEATDYYERYLRNASSVDGEDQALPGDMFWHIALKAQDPKLAEEAARHFVIVSLAIPYDTSYRIPEQNHARLVDRCVTYLTSAAVKIKGHIEKAHISEGESHSPSVSPNDLQLAKLQFCRALLVLKAFLEKIREKRIGSPVVRNDSPVSDHSIRGEEMVFTFYKHHDKASGSITIGSESPLRDLVARLCKIFKSSRVRIFASGQPVDQSANADKLLQDIHIFNTSKHLLVQKIPGGPPMRTTESNNTMLPLEQQVMIHFDKLYELLDLSDEIGKEICDFLMTFPPRQEVLSDSTPHLLPLSSPYKSMYCCYVLKRRLVLGLSEGAFCEDDLKRIVEGVGHALIELTAASVTSIASPTDNLLLHMTDCLSIALKEAVSQETSSSYLSDAKTFINSTITILDAALEDHKDKDRTPIVLNCFAIALEASLKNAEAWAAFREHEAMNNILKAVWLSSPNYELRSMTTKIVKGICAALPVLHSIDASDFLGYFWNQILALVSSSLEYPTQARQFFEVAMTIFRAATEHDASVMPLESYVNTWATLLLNHEPQGSSPGIDEDTVVDGLTDMLIWSLQIIKSKKQTFEGTRDLLHRLFTTHVFPTLSPLDDRTLAKIRIPVLTSSTRSKLYTLVMTLVSDQTTFQTLIKLMQVIIPHPTESGGLWSHGIAQIVEDNSDATWGIDRDKIVRADTGYAGLRNLSNTCYFNSLLEQLFMNVGFRSFMMQMHLEDPDKRQLLLYETQRLFAYMQETWLKSVDPLNVIENIITFDGETIDVHVQMDVDEFYNLLFDRWESQIVSEQDKKAFRRFYGGQLVQQIKSQDCPHVSERLEPFSVIQCEIQGKASLTDSLNAFIEGEMMQGDNKYKCTSCDGYVNAVKRACLKEVPDSLIFHLKRFDFDLVNGVRHKINDQFEFPMELDMAPYHVDHLQDPRNSPVPDKFMLVGVLVHSGSAEIGHYYSFIRERPGIKPKWIEMNDAEISKFEPSNIAQACFGGWDYGTNPPWMKAYNAYMLFYQRADSMESDAVTFPSAPEKPVRAQIPIEISNQIVIENEGWIRRYCLLDLGYLRFCRDVLEKHRDLYEEQCSDDHKLESRLIRGTITQIEHIFARAKDCKQIDELLRSLERLLRRCVHCTALFIKAITAEGTFRTLLFRCPNEIVKQKLADEIFHGLKMIKEQEPRLYDGGSVYAESPSSQDNTTLTFSAFHEIIGACDQTVNTITALAKGWDDFWAFMSRLAMRGKWERAQIHDREYFTKILQVICYNGEVPSVPEWTFANNYLKNRPRKRYAMGSIADLLVILLRGYLEVQNDPDAAERGERIIIAPLEYKILSHGATTVQGKTRVQMHAILLGFLSLKDIDASLYRDLMHCLLQWCDKDATILKYYQTALTKGAFIHARDAAPFLLATLAFAEFCPDDKLIQALVSRYAECISSIGDDGGVEHLEFFSRLRYVHNPHFANYRHLFFKRLVTKRLYLFAPYLVSYHEEKVRKGTTALANSLVFDIDLETMDDEEQAEEIQRNGKALTTACLERLAVIVSSRKLFDIRRLDDLIDMTRSGLSKFYTEDSEEDRMLWDRFQKCLDAVPEIAAVSPDGIESVEYSDSDELTDNSTTQA</sequence>
<proteinExistence type="predicted"/>
<evidence type="ECO:0000259" key="2">
    <source>
        <dbReference type="PROSITE" id="PS50235"/>
    </source>
</evidence>
<organism evidence="3 4">
    <name type="scientific">Gomphillus americanus</name>
    <dbReference type="NCBI Taxonomy" id="1940652"/>
    <lineage>
        <taxon>Eukaryota</taxon>
        <taxon>Fungi</taxon>
        <taxon>Dikarya</taxon>
        <taxon>Ascomycota</taxon>
        <taxon>Pezizomycotina</taxon>
        <taxon>Lecanoromycetes</taxon>
        <taxon>OSLEUM clade</taxon>
        <taxon>Ostropomycetidae</taxon>
        <taxon>Ostropales</taxon>
        <taxon>Graphidaceae</taxon>
        <taxon>Gomphilloideae</taxon>
        <taxon>Gomphillus</taxon>
    </lineage>
</organism>
<keyword evidence="4" id="KW-1185">Reference proteome</keyword>
<protein>
    <recommendedName>
        <fullName evidence="2">USP domain-containing protein</fullName>
    </recommendedName>
</protein>
<dbReference type="InterPro" id="IPR038765">
    <property type="entry name" value="Papain-like_cys_pep_sf"/>
</dbReference>
<dbReference type="PANTHER" id="PTHR24006:SF827">
    <property type="entry name" value="UBIQUITIN CARBOXYL-TERMINAL HYDROLASE 34"/>
    <property type="match status" value="1"/>
</dbReference>
<dbReference type="InterPro" id="IPR050164">
    <property type="entry name" value="Peptidase_C19"/>
</dbReference>
<name>A0A8H3ELA7_9LECA</name>
<dbReference type="SUPFAM" id="SSF54001">
    <property type="entry name" value="Cysteine proteinases"/>
    <property type="match status" value="1"/>
</dbReference>
<dbReference type="PANTHER" id="PTHR24006">
    <property type="entry name" value="UBIQUITIN CARBOXYL-TERMINAL HYDROLASE"/>
    <property type="match status" value="1"/>
</dbReference>
<dbReference type="EMBL" id="CAJPDQ010000004">
    <property type="protein sequence ID" value="CAF9908776.1"/>
    <property type="molecule type" value="Genomic_DNA"/>
</dbReference>